<gene>
    <name evidence="1" type="ORF">NO2_1140</name>
</gene>
<comment type="caution">
    <text evidence="1">The sequence shown here is derived from an EMBL/GenBank/DDBJ whole genome shotgun (WGS) entry which is preliminary data.</text>
</comment>
<dbReference type="AlphaFoldDB" id="A0A388THI9"/>
<organism evidence="1 2">
    <name type="scientific">Candidatus Termititenax persephonae</name>
    <dbReference type="NCBI Taxonomy" id="2218525"/>
    <lineage>
        <taxon>Bacteria</taxon>
        <taxon>Bacillati</taxon>
        <taxon>Candidatus Margulisiibacteriota</taxon>
        <taxon>Candidatus Termititenacia</taxon>
        <taxon>Candidatus Termititenacales</taxon>
        <taxon>Candidatus Termititenacaceae</taxon>
        <taxon>Candidatus Termititenax</taxon>
    </lineage>
</organism>
<sequence length="59" mass="6598">MVVPRTIVKEPEGKHYAIKRPLSATQTMLNILESPRGATSPEHGPEIRFNLRTTLALTE</sequence>
<reference evidence="1 2" key="1">
    <citation type="journal article" date="2019" name="ISME J.">
        <title>Genome analyses of uncultured TG2/ZB3 bacteria in 'Margulisbacteria' specifically attached to ectosymbiotic spirochetes of protists in the termite gut.</title>
        <authorList>
            <person name="Utami Y.D."/>
            <person name="Kuwahara H."/>
            <person name="Igai K."/>
            <person name="Murakami T."/>
            <person name="Sugaya K."/>
            <person name="Morikawa T."/>
            <person name="Nagura Y."/>
            <person name="Yuki M."/>
            <person name="Deevong P."/>
            <person name="Inoue T."/>
            <person name="Kihara K."/>
            <person name="Lo N."/>
            <person name="Yamada A."/>
            <person name="Ohkuma M."/>
            <person name="Hongoh Y."/>
        </authorList>
    </citation>
    <scope>NUCLEOTIDE SEQUENCE [LARGE SCALE GENOMIC DNA]</scope>
    <source>
        <strain evidence="1">NkOx7-02</strain>
    </source>
</reference>
<keyword evidence="2" id="KW-1185">Reference proteome</keyword>
<proteinExistence type="predicted"/>
<name>A0A388THI9_9BACT</name>
<dbReference type="EMBL" id="BGZO01000036">
    <property type="protein sequence ID" value="GBR76617.1"/>
    <property type="molecule type" value="Genomic_DNA"/>
</dbReference>
<evidence type="ECO:0000313" key="2">
    <source>
        <dbReference type="Proteomes" id="UP000275925"/>
    </source>
</evidence>
<accession>A0A388THI9</accession>
<protein>
    <submittedName>
        <fullName evidence="1">Uncharacterized protein</fullName>
    </submittedName>
</protein>
<dbReference type="Proteomes" id="UP000275925">
    <property type="component" value="Unassembled WGS sequence"/>
</dbReference>
<evidence type="ECO:0000313" key="1">
    <source>
        <dbReference type="EMBL" id="GBR76617.1"/>
    </source>
</evidence>